<feature type="compositionally biased region" description="Acidic residues" evidence="1">
    <location>
        <begin position="1018"/>
        <end position="1027"/>
    </location>
</feature>
<evidence type="ECO:0000313" key="5">
    <source>
        <dbReference type="WBParaSite" id="HDID_0000948001-mRNA-1"/>
    </source>
</evidence>
<evidence type="ECO:0000256" key="1">
    <source>
        <dbReference type="SAM" id="MobiDB-lite"/>
    </source>
</evidence>
<gene>
    <name evidence="3" type="ORF">HDID_LOCUS9478</name>
</gene>
<dbReference type="AlphaFoldDB" id="A0A158QFU3"/>
<organism evidence="5">
    <name type="scientific">Hymenolepis diminuta</name>
    <name type="common">Rat tapeworm</name>
    <dbReference type="NCBI Taxonomy" id="6216"/>
    <lineage>
        <taxon>Eukaryota</taxon>
        <taxon>Metazoa</taxon>
        <taxon>Spiralia</taxon>
        <taxon>Lophotrochozoa</taxon>
        <taxon>Platyhelminthes</taxon>
        <taxon>Cestoda</taxon>
        <taxon>Eucestoda</taxon>
        <taxon>Cyclophyllidea</taxon>
        <taxon>Hymenolepididae</taxon>
        <taxon>Hymenolepis</taxon>
    </lineage>
</organism>
<evidence type="ECO:0000313" key="4">
    <source>
        <dbReference type="Proteomes" id="UP000274504"/>
    </source>
</evidence>
<feature type="transmembrane region" description="Helical" evidence="2">
    <location>
        <begin position="853"/>
        <end position="877"/>
    </location>
</feature>
<feature type="region of interest" description="Disordered" evidence="1">
    <location>
        <begin position="964"/>
        <end position="1027"/>
    </location>
</feature>
<dbReference type="WBParaSite" id="HDID_0000948001-mRNA-1">
    <property type="protein sequence ID" value="HDID_0000948001-mRNA-1"/>
    <property type="gene ID" value="HDID_0000948001"/>
</dbReference>
<dbReference type="OrthoDB" id="6271936at2759"/>
<feature type="transmembrane region" description="Helical" evidence="2">
    <location>
        <begin position="170"/>
        <end position="197"/>
    </location>
</feature>
<keyword evidence="2" id="KW-1133">Transmembrane helix</keyword>
<accession>A0A158QFU3</accession>
<feature type="transmembrane region" description="Helical" evidence="2">
    <location>
        <begin position="514"/>
        <end position="535"/>
    </location>
</feature>
<sequence>MVSGLEVSLLSAATVVFDWATNTFNCGLLNYIFTVTGSNTIKLSQNNILNSILTAVNQNVFQGGIRTLEVYKWLPVELQDGSGDSHNVAILTGVAIIFSLLLFFLPLTVIIVSCRCHCYLKANEENAMVDKSQKKNTHPDVNFLEKIHAQALGKIKSSDKNADRLNLCHILMFTVTFLLIAALIASIAVLFISGFMLTDLLVEDTVETPSTSFKSDSFTILTGVKFIFSQFLQFLDTGISGGKISTDGFLKNINSTFMNLLESKVSKAVDELLIQYGVQPLIQTGKTLQVDLEALQTNMDYIRLHNQQVSQDISQLVGQFKIIYDLVGPELEKVCNLSMGPEIEALCENLKSRVSILLLQFNASAIKVDPPAVLNFIFNELGVDLTKILEQFNEFTAKIIEVKDQILTRMSAVFDLNSMLAPIIQVWDILSEAAISIRGNLTEVTKSISANMNRSHALVYTLIYTPLVLIMVLLIANSGIAILYALEAKKTKIFYLSNNASCDSSRVCSNIGDLVHAFIFAVFLLLLCIFIIILLPTVTMFVSDGCAYLVEQKGVAQADYVFNSYVAGEIWPRVVAEIEGSLQSSVREFLVLSSPRNIVNASTVICGQSDRMKNSIGLLGAVGWNTFISIPKVFANADVQKKIQEGEQTIKKEILNQNLASLIPSDLDQIVQTAQNLTQYFDNVNYQPSIDELSPSKLPSTMLANYANDLETLILKMRNLGLQTSDILQRCVNLIRDGLATIDKVGEKASKLRAAFIEVQARRNLTRRINNLVKGIEEVRKTFSNDNSILAPITPIYWNLIDSFKVELEAGLNPVIKLFLHSLLPCFQIYSASDALLAMVCRQNGVLSRVFTWLYALAITVTITAMLFFSTFQLGFIQTHHFRRLKYAPQILPPTKNDVGERCASYPSPNCRNTLPDSYTFHKQIPSPNELKQQQEQQKHRLAAPIPAVCAHADRRDFSPLREFKPADEVVTQDDVSKISESSLYEDPDNHPIPAPRSKTLYMIPESEPQREASNSQLEEEDNEQEI</sequence>
<dbReference type="Proteomes" id="UP000274504">
    <property type="component" value="Unassembled WGS sequence"/>
</dbReference>
<name>A0A158QFU3_HYMDI</name>
<evidence type="ECO:0000256" key="2">
    <source>
        <dbReference type="SAM" id="Phobius"/>
    </source>
</evidence>
<keyword evidence="2" id="KW-0472">Membrane</keyword>
<reference evidence="3 4" key="2">
    <citation type="submission" date="2018-11" db="EMBL/GenBank/DDBJ databases">
        <authorList>
            <consortium name="Pathogen Informatics"/>
        </authorList>
    </citation>
    <scope>NUCLEOTIDE SEQUENCE [LARGE SCALE GENOMIC DNA]</scope>
</reference>
<protein>
    <submittedName>
        <fullName evidence="5">Transmembrane protein</fullName>
    </submittedName>
</protein>
<reference evidence="5" key="1">
    <citation type="submission" date="2016-04" db="UniProtKB">
        <authorList>
            <consortium name="WormBaseParasite"/>
        </authorList>
    </citation>
    <scope>IDENTIFICATION</scope>
</reference>
<keyword evidence="2" id="KW-0812">Transmembrane</keyword>
<feature type="transmembrane region" description="Helical" evidence="2">
    <location>
        <begin position="88"/>
        <end position="112"/>
    </location>
</feature>
<proteinExistence type="predicted"/>
<dbReference type="EMBL" id="UYSG01011300">
    <property type="protein sequence ID" value="VDL61830.1"/>
    <property type="molecule type" value="Genomic_DNA"/>
</dbReference>
<evidence type="ECO:0000313" key="3">
    <source>
        <dbReference type="EMBL" id="VDL61830.1"/>
    </source>
</evidence>
<feature type="transmembrane region" description="Helical" evidence="2">
    <location>
        <begin position="457"/>
        <end position="486"/>
    </location>
</feature>